<dbReference type="Proteomes" id="UP000009223">
    <property type="component" value="Chromosome"/>
</dbReference>
<evidence type="ECO:0008006" key="3">
    <source>
        <dbReference type="Google" id="ProtNLM"/>
    </source>
</evidence>
<organism evidence="1 2">
    <name type="scientific">Treponema primitia (strain ATCC BAA-887 / DSM 12427 / ZAS-2)</name>
    <dbReference type="NCBI Taxonomy" id="545694"/>
    <lineage>
        <taxon>Bacteria</taxon>
        <taxon>Pseudomonadati</taxon>
        <taxon>Spirochaetota</taxon>
        <taxon>Spirochaetia</taxon>
        <taxon>Spirochaetales</taxon>
        <taxon>Treponemataceae</taxon>
        <taxon>Treponema</taxon>
    </lineage>
</organism>
<reference evidence="2" key="1">
    <citation type="submission" date="2009-12" db="EMBL/GenBank/DDBJ databases">
        <title>Complete sequence of Treponema primitia strain ZAS-2.</title>
        <authorList>
            <person name="Tetu S.G."/>
            <person name="Matson E."/>
            <person name="Ren Q."/>
            <person name="Seshadri R."/>
            <person name="Elbourne L."/>
            <person name="Hassan K.A."/>
            <person name="Durkin A."/>
            <person name="Radune D."/>
            <person name="Mohamoud Y."/>
            <person name="Shay R."/>
            <person name="Jin S."/>
            <person name="Zhang X."/>
            <person name="Lucey K."/>
            <person name="Ballor N.R."/>
            <person name="Ottesen E."/>
            <person name="Rosenthal R."/>
            <person name="Allen A."/>
            <person name="Leadbetter J.R."/>
            <person name="Paulsen I.T."/>
        </authorList>
    </citation>
    <scope>NUCLEOTIDE SEQUENCE [LARGE SCALE GENOMIC DNA]</scope>
    <source>
        <strain evidence="2">ATCC BAA-887 / DSM 12427 / ZAS-2</strain>
    </source>
</reference>
<dbReference type="InterPro" id="IPR045944">
    <property type="entry name" value="DUF6364"/>
</dbReference>
<dbReference type="RefSeq" id="WP_015707115.1">
    <property type="nucleotide sequence ID" value="NC_015578.1"/>
</dbReference>
<dbReference type="HOGENOM" id="CLU_168243_2_0_12"/>
<evidence type="ECO:0000313" key="2">
    <source>
        <dbReference type="Proteomes" id="UP000009223"/>
    </source>
</evidence>
<dbReference type="EMBL" id="CP001843">
    <property type="protein sequence ID" value="AEF84076.1"/>
    <property type="molecule type" value="Genomic_DNA"/>
</dbReference>
<dbReference type="eggNOG" id="ENOG5033AWC">
    <property type="taxonomic scope" value="Bacteria"/>
</dbReference>
<accession>F5YLT1</accession>
<reference evidence="1 2" key="2">
    <citation type="journal article" date="2011" name="ISME J.">
        <title>RNA-seq reveals cooperative metabolic interactions between two termite-gut spirochete species in co-culture.</title>
        <authorList>
            <person name="Rosenthal A.Z."/>
            <person name="Matson E.G."/>
            <person name="Eldar A."/>
            <person name="Leadbetter J.R."/>
        </authorList>
    </citation>
    <scope>NUCLEOTIDE SEQUENCE [LARGE SCALE GENOMIC DNA]</scope>
    <source>
        <strain evidence="2">ATCC BAA-887 / DSM 12427 / ZAS-2</strain>
    </source>
</reference>
<protein>
    <recommendedName>
        <fullName evidence="3">Antitoxin</fullName>
    </recommendedName>
</protein>
<keyword evidence="2" id="KW-1185">Reference proteome</keyword>
<sequence>METKLTLQMDQSVILSAKEYADSRHRSLSKIVENYFRNLTQKPSPEKKFSPVVEGLLGAVSKEEVKKLYKLAETDERLQRILGGK</sequence>
<dbReference type="Pfam" id="PF19891">
    <property type="entry name" value="DUF6364"/>
    <property type="match status" value="1"/>
</dbReference>
<dbReference type="STRING" id="545694.TREPR_3148"/>
<proteinExistence type="predicted"/>
<evidence type="ECO:0000313" key="1">
    <source>
        <dbReference type="EMBL" id="AEF84076.1"/>
    </source>
</evidence>
<dbReference type="OrthoDB" id="6198066at2"/>
<dbReference type="AlphaFoldDB" id="F5YLT1"/>
<name>F5YLT1_TREPZ</name>
<dbReference type="KEGG" id="tpi:TREPR_3148"/>
<gene>
    <name evidence="1" type="ordered locus">TREPR_3148</name>
</gene>